<reference evidence="2" key="1">
    <citation type="submission" date="2013-07" db="EMBL/GenBank/DDBJ databases">
        <title>The genome of Eucalyptus grandis.</title>
        <authorList>
            <person name="Schmutz J."/>
            <person name="Hayes R."/>
            <person name="Myburg A."/>
            <person name="Tuskan G."/>
            <person name="Grattapaglia D."/>
            <person name="Rokhsar D.S."/>
        </authorList>
    </citation>
    <scope>NUCLEOTIDE SEQUENCE</scope>
    <source>
        <tissue evidence="2">Leaf extractions</tissue>
    </source>
</reference>
<dbReference type="SUPFAM" id="SSF81383">
    <property type="entry name" value="F-box domain"/>
    <property type="match status" value="1"/>
</dbReference>
<dbReference type="CDD" id="cd22157">
    <property type="entry name" value="F-box_AtFBW1-like"/>
    <property type="match status" value="1"/>
</dbReference>
<evidence type="ECO:0000259" key="1">
    <source>
        <dbReference type="PROSITE" id="PS50181"/>
    </source>
</evidence>
<dbReference type="SMART" id="SM00256">
    <property type="entry name" value="FBOX"/>
    <property type="match status" value="1"/>
</dbReference>
<dbReference type="InterPro" id="IPR006527">
    <property type="entry name" value="F-box-assoc_dom_typ1"/>
</dbReference>
<dbReference type="Gramene" id="KCW76576">
    <property type="protein sequence ID" value="KCW76576"/>
    <property type="gene ID" value="EUGRSUZ_D00965"/>
</dbReference>
<dbReference type="InterPro" id="IPR017451">
    <property type="entry name" value="F-box-assoc_interact_dom"/>
</dbReference>
<organism evidence="2">
    <name type="scientific">Eucalyptus grandis</name>
    <name type="common">Flooded gum</name>
    <dbReference type="NCBI Taxonomy" id="71139"/>
    <lineage>
        <taxon>Eukaryota</taxon>
        <taxon>Viridiplantae</taxon>
        <taxon>Streptophyta</taxon>
        <taxon>Embryophyta</taxon>
        <taxon>Tracheophyta</taxon>
        <taxon>Spermatophyta</taxon>
        <taxon>Magnoliopsida</taxon>
        <taxon>eudicotyledons</taxon>
        <taxon>Gunneridae</taxon>
        <taxon>Pentapetalae</taxon>
        <taxon>rosids</taxon>
        <taxon>malvids</taxon>
        <taxon>Myrtales</taxon>
        <taxon>Myrtaceae</taxon>
        <taxon>Myrtoideae</taxon>
        <taxon>Eucalypteae</taxon>
        <taxon>Eucalyptus</taxon>
    </lineage>
</organism>
<feature type="domain" description="F-box" evidence="1">
    <location>
        <begin position="16"/>
        <end position="56"/>
    </location>
</feature>
<dbReference type="InterPro" id="IPR011043">
    <property type="entry name" value="Gal_Oxase/kelch_b-propeller"/>
</dbReference>
<dbReference type="PANTHER" id="PTHR31672">
    <property type="entry name" value="BNACNNG10540D PROTEIN"/>
    <property type="match status" value="1"/>
</dbReference>
<protein>
    <recommendedName>
        <fullName evidence="1">F-box domain-containing protein</fullName>
    </recommendedName>
</protein>
<gene>
    <name evidence="2" type="ORF">EUGRSUZ_D00965</name>
</gene>
<dbReference type="PANTHER" id="PTHR31672:SF13">
    <property type="entry name" value="F-BOX PROTEIN CPR30-LIKE"/>
    <property type="match status" value="1"/>
</dbReference>
<evidence type="ECO:0000313" key="2">
    <source>
        <dbReference type="EMBL" id="KCW76576.1"/>
    </source>
</evidence>
<sequence>MSSSSGGGDGGGVGPKLPQDVAVEILKRLPVKSLLRFRCVSRSWRSAIDDPAFVALHARHSALYASNWYLVCLDYRGDLQDRCSLVPHDSLTLPSLLRVETPFVTPPPRGFYFVGSCNGLICLADRNGEGPYMYLWNLFTRKHKVIQVFPCPEEPQFRCKPADSGFLGFGFDAGSNDYKIVRILPFQGDDRRWFGRVGIYSLRTDSWRSLRCQVPAFHEDSQAVFLNGNLHWVAFKLDDMGCVSEDASLFVFNVAGEVFYEMALPENTSASSLLSVAVLNDLLAVFFRADAFDDNDDYYSVCSVWVMRDYGVPQSWTNLCTFQVDEVVARFYGWMCNGELLMEIDSFDIENRISLNPITHEVTVLPLPRITDLIMVFENLVSLEI</sequence>
<dbReference type="EMBL" id="KK198756">
    <property type="protein sequence ID" value="KCW76576.1"/>
    <property type="molecule type" value="Genomic_DNA"/>
</dbReference>
<dbReference type="STRING" id="71139.A0A059CEJ3"/>
<name>A0A059CEJ3_EUCGR</name>
<dbReference type="PROSITE" id="PS50181">
    <property type="entry name" value="FBOX"/>
    <property type="match status" value="1"/>
</dbReference>
<dbReference type="InterPro" id="IPR050796">
    <property type="entry name" value="SCF_F-box_component"/>
</dbReference>
<dbReference type="NCBIfam" id="TIGR01640">
    <property type="entry name" value="F_box_assoc_1"/>
    <property type="match status" value="1"/>
</dbReference>
<dbReference type="SUPFAM" id="SSF50965">
    <property type="entry name" value="Galactose oxidase, central domain"/>
    <property type="match status" value="1"/>
</dbReference>
<dbReference type="InterPro" id="IPR001810">
    <property type="entry name" value="F-box_dom"/>
</dbReference>
<proteinExistence type="predicted"/>
<dbReference type="Gene3D" id="1.20.1280.50">
    <property type="match status" value="1"/>
</dbReference>
<accession>A0A059CEJ3</accession>
<dbReference type="InParanoid" id="A0A059CEJ3"/>
<dbReference type="InterPro" id="IPR036047">
    <property type="entry name" value="F-box-like_dom_sf"/>
</dbReference>
<dbReference type="OMA" id="DICLIWV"/>
<dbReference type="Pfam" id="PF00646">
    <property type="entry name" value="F-box"/>
    <property type="match status" value="1"/>
</dbReference>
<dbReference type="Pfam" id="PF07734">
    <property type="entry name" value="FBA_1"/>
    <property type="match status" value="1"/>
</dbReference>
<dbReference type="AlphaFoldDB" id="A0A059CEJ3"/>